<sequence length="323" mass="36976">MNLQNIKKSIQWVIKKIKQIKIGFHFELKIQKIKKQIFFPTFHISGSKSRINVSLAFKSDVKENAPSDGAKDDLYLKGQGYDSSGKPVNLDETFRLEDDLRQTQGQIQHRWQLTVFESGGIRIGEISSGHGAAYGEDNIMCNKRNVFESTRKRGSKRDQWNGDVTKVKFELDKCSNAGGRRECDIEIADTNCFKNKNFYTLRIKPEKTTKDLYLKGRGYDYSGKAVNFDEKIIGDGHARREGEHRWQLKRFQSGTTQLGELSGADGGNYGDDSINCNRKDVFEITEPNMGSTEDWEKPVTDIPYYLVDTDKAIRREIFEMKGI</sequence>
<dbReference type="Proteomes" id="UP000249762">
    <property type="component" value="Unassembled WGS sequence"/>
</dbReference>
<proteinExistence type="predicted"/>
<dbReference type="EMBL" id="QKVO01000006">
    <property type="protein sequence ID" value="RAO95044.1"/>
    <property type="molecule type" value="Genomic_DNA"/>
</dbReference>
<organism evidence="1 2">
    <name type="scientific">Mycoplasma wenyonii</name>
    <dbReference type="NCBI Taxonomy" id="65123"/>
    <lineage>
        <taxon>Bacteria</taxon>
        <taxon>Bacillati</taxon>
        <taxon>Mycoplasmatota</taxon>
        <taxon>Mollicutes</taxon>
        <taxon>Mycoplasmataceae</taxon>
        <taxon>Mycoplasma</taxon>
    </lineage>
</organism>
<name>A0A328PKW8_9MOLU</name>
<comment type="caution">
    <text evidence="1">The sequence shown here is derived from an EMBL/GenBank/DDBJ whole genome shotgun (WGS) entry which is preliminary data.</text>
</comment>
<reference evidence="2" key="1">
    <citation type="submission" date="2018-06" db="EMBL/GenBank/DDBJ databases">
        <authorList>
            <person name="Martinez Ocampo F."/>
            <person name="Quiroz Castaneda R.E."/>
            <person name="Rojas Lopez X."/>
        </authorList>
    </citation>
    <scope>NUCLEOTIDE SEQUENCE [LARGE SCALE GENOMIC DNA]</scope>
    <source>
        <strain evidence="2">INIFAP02</strain>
    </source>
</reference>
<dbReference type="RefSeq" id="WP_112665489.1">
    <property type="nucleotide sequence ID" value="NZ_QKVO01000006.1"/>
</dbReference>
<evidence type="ECO:0000313" key="1">
    <source>
        <dbReference type="EMBL" id="RAO95044.1"/>
    </source>
</evidence>
<dbReference type="AlphaFoldDB" id="A0A328PKW8"/>
<gene>
    <name evidence="1" type="ORF">DNK47_02050</name>
</gene>
<evidence type="ECO:0000313" key="2">
    <source>
        <dbReference type="Proteomes" id="UP000249762"/>
    </source>
</evidence>
<accession>A0A328PKW8</accession>
<keyword evidence="2" id="KW-1185">Reference proteome</keyword>
<protein>
    <submittedName>
        <fullName evidence="1">Uncharacterized protein</fullName>
    </submittedName>
</protein>